<reference evidence="5" key="1">
    <citation type="submission" date="2020-01" db="EMBL/GenBank/DDBJ databases">
        <authorList>
            <person name="Mishra B."/>
        </authorList>
    </citation>
    <scope>NUCLEOTIDE SEQUENCE [LARGE SCALE GENOMIC DNA]</scope>
</reference>
<dbReference type="OrthoDB" id="1128126at2759"/>
<sequence length="511" mass="57450">MLSRSVTSVPNVARFCNSSRSPVSRFLSSSPSLRLRSSNNLLPTLALATGDHSGGVSSYHASTICHCSSSSSVSQSEPAKEKTSPFCFDAAMDSLVQTFYISSEPKPLQPWDKSDTKETEQFGCGFAISGRRILADLTLSNDSSLRVVDSEEFWEHMHVLELDDYIPSIGESVSVLTHYDYTLKLVEANVSSVEMREYYQGTAELLSIGLDNDNCYSSGPVVLGNKIVGFFPWTGYYYMIPTPVIKHFLNGIEEKNIGFGSLDITWQSMENAQLRRHFKMSDDMTGVLINRIHPLSNALRVLKEHDVILAVDGFPVTNDGKVRFRKIEWLCFTYLVSMKKPGETALVKILRHGKEHVFHVSLDFTKHQLVPDEFLPSYYILAGFVFVPLSEPYIDESCGMCDCTSKRMATKADEQIVIISQMFSDDINKEYSSFKYLNIEVKKVNGVEVLNLKHLSELIEKCCTEDLRFDLEEGYVIVLNNQYAKEVTPLILERQGIQSAISSDLQQTIMA</sequence>
<name>A0A6D2I213_9BRAS</name>
<feature type="domain" description="Protease Do-like PDZ" evidence="4">
    <location>
        <begin position="375"/>
        <end position="504"/>
    </location>
</feature>
<dbReference type="InterPro" id="IPR046449">
    <property type="entry name" value="DEGP_PDZ_sf"/>
</dbReference>
<dbReference type="PANTHER" id="PTHR45980">
    <property type="match status" value="1"/>
</dbReference>
<dbReference type="AlphaFoldDB" id="A0A6D2I213"/>
<comment type="caution">
    <text evidence="5">The sequence shown here is derived from an EMBL/GenBank/DDBJ whole genome shotgun (WGS) entry which is preliminary data.</text>
</comment>
<dbReference type="GO" id="GO:0006508">
    <property type="term" value="P:proteolysis"/>
    <property type="evidence" value="ECO:0007669"/>
    <property type="project" value="UniProtKB-KW"/>
</dbReference>
<dbReference type="InterPro" id="IPR041517">
    <property type="entry name" value="DEGP_PDZ"/>
</dbReference>
<keyword evidence="3" id="KW-0720">Serine protease</keyword>
<evidence type="ECO:0000256" key="3">
    <source>
        <dbReference type="ARBA" id="ARBA00022825"/>
    </source>
</evidence>
<keyword evidence="1" id="KW-0645">Protease</keyword>
<keyword evidence="6" id="KW-1185">Reference proteome</keyword>
<dbReference type="PANTHER" id="PTHR45980:SF9">
    <property type="entry name" value="PROTEASE DO-LIKE 10, MITOCHONDRIAL-RELATED"/>
    <property type="match status" value="1"/>
</dbReference>
<evidence type="ECO:0000313" key="5">
    <source>
        <dbReference type="EMBL" id="CAA7022501.1"/>
    </source>
</evidence>
<dbReference type="Proteomes" id="UP000467841">
    <property type="component" value="Unassembled WGS sequence"/>
</dbReference>
<proteinExistence type="predicted"/>
<dbReference type="Gene3D" id="2.30.42.10">
    <property type="match status" value="1"/>
</dbReference>
<dbReference type="Gene3D" id="3.20.190.20">
    <property type="match status" value="1"/>
</dbReference>
<evidence type="ECO:0000259" key="4">
    <source>
        <dbReference type="Pfam" id="PF17815"/>
    </source>
</evidence>
<evidence type="ECO:0000256" key="1">
    <source>
        <dbReference type="ARBA" id="ARBA00022670"/>
    </source>
</evidence>
<organism evidence="5 6">
    <name type="scientific">Microthlaspi erraticum</name>
    <dbReference type="NCBI Taxonomy" id="1685480"/>
    <lineage>
        <taxon>Eukaryota</taxon>
        <taxon>Viridiplantae</taxon>
        <taxon>Streptophyta</taxon>
        <taxon>Embryophyta</taxon>
        <taxon>Tracheophyta</taxon>
        <taxon>Spermatophyta</taxon>
        <taxon>Magnoliopsida</taxon>
        <taxon>eudicotyledons</taxon>
        <taxon>Gunneridae</taxon>
        <taxon>Pentapetalae</taxon>
        <taxon>rosids</taxon>
        <taxon>malvids</taxon>
        <taxon>Brassicales</taxon>
        <taxon>Brassicaceae</taxon>
        <taxon>Coluteocarpeae</taxon>
        <taxon>Microthlaspi</taxon>
    </lineage>
</organism>
<dbReference type="InterPro" id="IPR036034">
    <property type="entry name" value="PDZ_sf"/>
</dbReference>
<keyword evidence="2" id="KW-0378">Hydrolase</keyword>
<protein>
    <recommendedName>
        <fullName evidence="4">Protease Do-like PDZ domain-containing protein</fullName>
    </recommendedName>
</protein>
<dbReference type="SUPFAM" id="SSF50156">
    <property type="entry name" value="PDZ domain-like"/>
    <property type="match status" value="1"/>
</dbReference>
<evidence type="ECO:0000256" key="2">
    <source>
        <dbReference type="ARBA" id="ARBA00022801"/>
    </source>
</evidence>
<dbReference type="EMBL" id="CACVBM020000699">
    <property type="protein sequence ID" value="CAA7022501.1"/>
    <property type="molecule type" value="Genomic_DNA"/>
</dbReference>
<accession>A0A6D2I213</accession>
<dbReference type="Pfam" id="PF17815">
    <property type="entry name" value="PDZ_3"/>
    <property type="match status" value="1"/>
</dbReference>
<dbReference type="GO" id="GO:0004252">
    <property type="term" value="F:serine-type endopeptidase activity"/>
    <property type="evidence" value="ECO:0007669"/>
    <property type="project" value="TreeGrafter"/>
</dbReference>
<gene>
    <name evidence="5" type="ORF">MERR_LOCUS9736</name>
</gene>
<evidence type="ECO:0000313" key="6">
    <source>
        <dbReference type="Proteomes" id="UP000467841"/>
    </source>
</evidence>